<dbReference type="SUPFAM" id="SSF54695">
    <property type="entry name" value="POZ domain"/>
    <property type="match status" value="1"/>
</dbReference>
<organism evidence="3 4">
    <name type="scientific">Penicillium cosmopolitanum</name>
    <dbReference type="NCBI Taxonomy" id="1131564"/>
    <lineage>
        <taxon>Eukaryota</taxon>
        <taxon>Fungi</taxon>
        <taxon>Dikarya</taxon>
        <taxon>Ascomycota</taxon>
        <taxon>Pezizomycotina</taxon>
        <taxon>Eurotiomycetes</taxon>
        <taxon>Eurotiomycetidae</taxon>
        <taxon>Eurotiales</taxon>
        <taxon>Aspergillaceae</taxon>
        <taxon>Penicillium</taxon>
    </lineage>
</organism>
<name>A0A9X0BBH2_9EURO</name>
<accession>A0A9X0BBH2</accession>
<feature type="compositionally biased region" description="Low complexity" evidence="1">
    <location>
        <begin position="54"/>
        <end position="68"/>
    </location>
</feature>
<gene>
    <name evidence="3" type="ORF">N7509_003443</name>
</gene>
<dbReference type="RefSeq" id="XP_056490814.1">
    <property type="nucleotide sequence ID" value="XM_056628080.1"/>
</dbReference>
<dbReference type="PANTHER" id="PTHR47843">
    <property type="entry name" value="BTB DOMAIN-CONTAINING PROTEIN-RELATED"/>
    <property type="match status" value="1"/>
</dbReference>
<sequence length="299" mass="33825">MLSKRTPQTPDNFSRYRAAKASTARSRRARESSSASSSRSRHAPVPERRQRLVTPPDSTTPTKKPTSPVIMLRVGPEQRLFAAHESILIASPFFAEYCEPQTPSPLFRTAPHIHHPGKRIELPDESPEVLSAILEFLYKGDYYPRLRHNARRRAWELEDARADGSGNPGATIYHHRGGVILRDTAIYCAAEKYNLPTLQRLALRKQGLQTGIDCSTILASARYAYANTPETESKLRAHYLALIIRSRGTFKRSGTMQVEMERGGRLFFDLFVAMCNHMDDDLAEELSVCTTGSLRRRDW</sequence>
<dbReference type="InterPro" id="IPR000210">
    <property type="entry name" value="BTB/POZ_dom"/>
</dbReference>
<feature type="domain" description="BTB" evidence="2">
    <location>
        <begin position="68"/>
        <end position="141"/>
    </location>
</feature>
<evidence type="ECO:0000256" key="1">
    <source>
        <dbReference type="SAM" id="MobiDB-lite"/>
    </source>
</evidence>
<proteinExistence type="predicted"/>
<protein>
    <recommendedName>
        <fullName evidence="2">BTB domain-containing protein</fullName>
    </recommendedName>
</protein>
<evidence type="ECO:0000313" key="3">
    <source>
        <dbReference type="EMBL" id="KAJ5403572.1"/>
    </source>
</evidence>
<dbReference type="PANTHER" id="PTHR47843:SF1">
    <property type="entry name" value="BTB DOMAIN-CONTAINING PROTEIN"/>
    <property type="match status" value="1"/>
</dbReference>
<dbReference type="AlphaFoldDB" id="A0A9X0BBH2"/>
<dbReference type="EMBL" id="JAPZBU010000005">
    <property type="protein sequence ID" value="KAJ5403572.1"/>
    <property type="molecule type" value="Genomic_DNA"/>
</dbReference>
<dbReference type="OrthoDB" id="45365at2759"/>
<feature type="region of interest" description="Disordered" evidence="1">
    <location>
        <begin position="1"/>
        <end position="68"/>
    </location>
</feature>
<reference evidence="3" key="2">
    <citation type="journal article" date="2023" name="IMA Fungus">
        <title>Comparative genomic study of the Penicillium genus elucidates a diverse pangenome and 15 lateral gene transfer events.</title>
        <authorList>
            <person name="Petersen C."/>
            <person name="Sorensen T."/>
            <person name="Nielsen M.R."/>
            <person name="Sondergaard T.E."/>
            <person name="Sorensen J.L."/>
            <person name="Fitzpatrick D.A."/>
            <person name="Frisvad J.C."/>
            <person name="Nielsen K.L."/>
        </authorList>
    </citation>
    <scope>NUCLEOTIDE SEQUENCE</scope>
    <source>
        <strain evidence="3">IBT 29677</strain>
    </source>
</reference>
<feature type="compositionally biased region" description="Polar residues" evidence="1">
    <location>
        <begin position="1"/>
        <end position="12"/>
    </location>
</feature>
<dbReference type="CDD" id="cd18186">
    <property type="entry name" value="BTB_POZ_ZBTB_KLHL-like"/>
    <property type="match status" value="1"/>
</dbReference>
<comment type="caution">
    <text evidence="3">The sequence shown here is derived from an EMBL/GenBank/DDBJ whole genome shotgun (WGS) entry which is preliminary data.</text>
</comment>
<keyword evidence="4" id="KW-1185">Reference proteome</keyword>
<dbReference type="InterPro" id="IPR011333">
    <property type="entry name" value="SKP1/BTB/POZ_sf"/>
</dbReference>
<dbReference type="Gene3D" id="3.30.710.10">
    <property type="entry name" value="Potassium Channel Kv1.1, Chain A"/>
    <property type="match status" value="1"/>
</dbReference>
<evidence type="ECO:0000313" key="4">
    <source>
        <dbReference type="Proteomes" id="UP001147747"/>
    </source>
</evidence>
<reference evidence="3" key="1">
    <citation type="submission" date="2022-12" db="EMBL/GenBank/DDBJ databases">
        <authorList>
            <person name="Petersen C."/>
        </authorList>
    </citation>
    <scope>NUCLEOTIDE SEQUENCE</scope>
    <source>
        <strain evidence="3">IBT 29677</strain>
    </source>
</reference>
<dbReference type="GeneID" id="81367060"/>
<feature type="compositionally biased region" description="Low complexity" evidence="1">
    <location>
        <begin position="15"/>
        <end position="24"/>
    </location>
</feature>
<evidence type="ECO:0000259" key="2">
    <source>
        <dbReference type="PROSITE" id="PS50097"/>
    </source>
</evidence>
<dbReference type="PROSITE" id="PS50097">
    <property type="entry name" value="BTB"/>
    <property type="match status" value="1"/>
</dbReference>
<dbReference type="Proteomes" id="UP001147747">
    <property type="component" value="Unassembled WGS sequence"/>
</dbReference>